<dbReference type="SMART" id="SM01207">
    <property type="entry name" value="G3P_acyltransf"/>
    <property type="match status" value="1"/>
</dbReference>
<comment type="pathway">
    <text evidence="10">Lipid metabolism; phospholipid metabolism.</text>
</comment>
<evidence type="ECO:0000256" key="5">
    <source>
        <dbReference type="ARBA" id="ARBA00022989"/>
    </source>
</evidence>
<dbReference type="EC" id="2.3.1.275" evidence="10"/>
<keyword evidence="6 10" id="KW-0443">Lipid metabolism</keyword>
<keyword evidence="7 10" id="KW-0472">Membrane</keyword>
<proteinExistence type="inferred from homology"/>
<comment type="similarity">
    <text evidence="10">Belongs to the PlsY family.</text>
</comment>
<dbReference type="InterPro" id="IPR003811">
    <property type="entry name" value="G3P_acylTferase_PlsY"/>
</dbReference>
<sequence length="216" mass="23067">MSILIGLILVVAAYFIGNLDFAYIMVRAVKGEDVRNYGSGNAGTTNVLRTMGLKYAIPVFILDALKGSVVILAARLLGFSEAWVAAAGIAVVCGHNWPVCLGFRGGKGTATSIGVFIVFDWPIALICIAVGLIFLAIFRMMSLTSIIGMVSLPIAVLIKSIFITHGAVFTPELFFALFLCCSTVFQHRANIKRIMAGTESKVGQKVKMGGDDKKGN</sequence>
<gene>
    <name evidence="10 11" type="primary">plsY</name>
    <name evidence="11" type="ORF">CPZ25_002845</name>
</gene>
<organism evidence="11 12">
    <name type="scientific">Eubacterium maltosivorans</name>
    <dbReference type="NCBI Taxonomy" id="2041044"/>
    <lineage>
        <taxon>Bacteria</taxon>
        <taxon>Bacillati</taxon>
        <taxon>Bacillota</taxon>
        <taxon>Clostridia</taxon>
        <taxon>Eubacteriales</taxon>
        <taxon>Eubacteriaceae</taxon>
        <taxon>Eubacterium</taxon>
    </lineage>
</organism>
<keyword evidence="1 10" id="KW-1003">Cell membrane</keyword>
<dbReference type="Proteomes" id="UP000218387">
    <property type="component" value="Chromosome"/>
</dbReference>
<comment type="subcellular location">
    <subcellularLocation>
        <location evidence="10">Cell membrane</location>
        <topology evidence="10">Multi-pass membrane protein</topology>
    </subcellularLocation>
</comment>
<comment type="function">
    <text evidence="10">Catalyzes the transfer of an acyl group from acyl-phosphate (acyl-PO(4)) to glycerol-3-phosphate (G3P) to form lysophosphatidic acid (LPA). This enzyme utilizes acyl-phosphate as fatty acyl donor, but not acyl-CoA or acyl-ACP.</text>
</comment>
<evidence type="ECO:0000256" key="8">
    <source>
        <dbReference type="ARBA" id="ARBA00023209"/>
    </source>
</evidence>
<feature type="transmembrane region" description="Helical" evidence="10">
    <location>
        <begin position="168"/>
        <end position="185"/>
    </location>
</feature>
<feature type="transmembrane region" description="Helical" evidence="10">
    <location>
        <begin position="110"/>
        <end position="136"/>
    </location>
</feature>
<evidence type="ECO:0000256" key="6">
    <source>
        <dbReference type="ARBA" id="ARBA00023098"/>
    </source>
</evidence>
<dbReference type="Pfam" id="PF02660">
    <property type="entry name" value="G3P_acyltransf"/>
    <property type="match status" value="1"/>
</dbReference>
<dbReference type="NCBIfam" id="TIGR00023">
    <property type="entry name" value="glycerol-3-phosphate 1-O-acyltransferase PlsY"/>
    <property type="match status" value="1"/>
</dbReference>
<evidence type="ECO:0000313" key="11">
    <source>
        <dbReference type="EMBL" id="QCT70295.1"/>
    </source>
</evidence>
<feature type="transmembrane region" description="Helical" evidence="10">
    <location>
        <begin position="143"/>
        <end position="162"/>
    </location>
</feature>
<dbReference type="PANTHER" id="PTHR30309:SF0">
    <property type="entry name" value="GLYCEROL-3-PHOSPHATE ACYLTRANSFERASE-RELATED"/>
    <property type="match status" value="1"/>
</dbReference>
<keyword evidence="9 10" id="KW-1208">Phospholipid metabolism</keyword>
<dbReference type="EMBL" id="CP029487">
    <property type="protein sequence ID" value="QCT70295.1"/>
    <property type="molecule type" value="Genomic_DNA"/>
</dbReference>
<dbReference type="GO" id="GO:0008654">
    <property type="term" value="P:phospholipid biosynthetic process"/>
    <property type="evidence" value="ECO:0007669"/>
    <property type="project" value="UniProtKB-UniRule"/>
</dbReference>
<dbReference type="UniPathway" id="UPA00085"/>
<keyword evidence="11" id="KW-0012">Acyltransferase</keyword>
<keyword evidence="2 10" id="KW-0444">Lipid biosynthesis</keyword>
<dbReference type="RefSeq" id="WP_058694705.1">
    <property type="nucleotide sequence ID" value="NZ_CP029487.1"/>
</dbReference>
<accession>A0A4P9C6T2</accession>
<evidence type="ECO:0000256" key="10">
    <source>
        <dbReference type="HAMAP-Rule" id="MF_01043"/>
    </source>
</evidence>
<dbReference type="PANTHER" id="PTHR30309">
    <property type="entry name" value="INNER MEMBRANE PROTEIN YGIH"/>
    <property type="match status" value="1"/>
</dbReference>
<evidence type="ECO:0000256" key="7">
    <source>
        <dbReference type="ARBA" id="ARBA00023136"/>
    </source>
</evidence>
<comment type="catalytic activity">
    <reaction evidence="10">
        <text>an acyl phosphate + sn-glycerol 3-phosphate = a 1-acyl-sn-glycero-3-phosphate + phosphate</text>
        <dbReference type="Rhea" id="RHEA:34075"/>
        <dbReference type="ChEBI" id="CHEBI:43474"/>
        <dbReference type="ChEBI" id="CHEBI:57597"/>
        <dbReference type="ChEBI" id="CHEBI:57970"/>
        <dbReference type="ChEBI" id="CHEBI:59918"/>
        <dbReference type="EC" id="2.3.1.275"/>
    </reaction>
</comment>
<dbReference type="AlphaFoldDB" id="A0A4P9C6T2"/>
<name>A0A4P9C6T2_EUBML</name>
<evidence type="ECO:0000256" key="9">
    <source>
        <dbReference type="ARBA" id="ARBA00023264"/>
    </source>
</evidence>
<feature type="transmembrane region" description="Helical" evidence="10">
    <location>
        <begin position="84"/>
        <end position="104"/>
    </location>
</feature>
<protein>
    <recommendedName>
        <fullName evidence="10">Glycerol-3-phosphate acyltransferase</fullName>
    </recommendedName>
    <alternativeName>
        <fullName evidence="10">Acyl-PO4 G3P acyltransferase</fullName>
    </alternativeName>
    <alternativeName>
        <fullName evidence="10">Acyl-phosphate--glycerol-3-phosphate acyltransferase</fullName>
    </alternativeName>
    <alternativeName>
        <fullName evidence="10">G3P acyltransferase</fullName>
        <shortName evidence="10">GPAT</shortName>
        <ecNumber evidence="10">2.3.1.275</ecNumber>
    </alternativeName>
    <alternativeName>
        <fullName evidence="10">Lysophosphatidic acid synthase</fullName>
        <shortName evidence="10">LPA synthase</shortName>
    </alternativeName>
</protein>
<keyword evidence="4 10" id="KW-0812">Transmembrane</keyword>
<keyword evidence="8 10" id="KW-0594">Phospholipid biosynthesis</keyword>
<dbReference type="KEGG" id="emt:CPZ25_002845"/>
<evidence type="ECO:0000256" key="4">
    <source>
        <dbReference type="ARBA" id="ARBA00022692"/>
    </source>
</evidence>
<reference evidence="11 12" key="1">
    <citation type="submission" date="2018-05" db="EMBL/GenBank/DDBJ databases">
        <title>Genome comparison of Eubacterium sp.</title>
        <authorList>
            <person name="Feng Y."/>
            <person name="Sanchez-Andrea I."/>
            <person name="Stams A.J.M."/>
            <person name="De Vos W.M."/>
        </authorList>
    </citation>
    <scope>NUCLEOTIDE SEQUENCE [LARGE SCALE GENOMIC DNA]</scope>
    <source>
        <strain evidence="11 12">YI</strain>
    </source>
</reference>
<evidence type="ECO:0000256" key="1">
    <source>
        <dbReference type="ARBA" id="ARBA00022475"/>
    </source>
</evidence>
<dbReference type="HAMAP" id="MF_01043">
    <property type="entry name" value="PlsY"/>
    <property type="match status" value="1"/>
</dbReference>
<keyword evidence="5 10" id="KW-1133">Transmembrane helix</keyword>
<evidence type="ECO:0000256" key="2">
    <source>
        <dbReference type="ARBA" id="ARBA00022516"/>
    </source>
</evidence>
<keyword evidence="3 10" id="KW-0808">Transferase</keyword>
<keyword evidence="12" id="KW-1185">Reference proteome</keyword>
<dbReference type="GO" id="GO:0005886">
    <property type="term" value="C:plasma membrane"/>
    <property type="evidence" value="ECO:0007669"/>
    <property type="project" value="UniProtKB-SubCell"/>
</dbReference>
<comment type="subunit">
    <text evidence="10">Probably interacts with PlsX.</text>
</comment>
<evidence type="ECO:0000256" key="3">
    <source>
        <dbReference type="ARBA" id="ARBA00022679"/>
    </source>
</evidence>
<evidence type="ECO:0000313" key="12">
    <source>
        <dbReference type="Proteomes" id="UP000218387"/>
    </source>
</evidence>
<dbReference type="GO" id="GO:0043772">
    <property type="term" value="F:acyl-phosphate glycerol-3-phosphate acyltransferase activity"/>
    <property type="evidence" value="ECO:0007669"/>
    <property type="project" value="UniProtKB-UniRule"/>
</dbReference>